<feature type="region of interest" description="Disordered" evidence="1">
    <location>
        <begin position="28"/>
        <end position="60"/>
    </location>
</feature>
<comment type="caution">
    <text evidence="2">The sequence shown here is derived from an EMBL/GenBank/DDBJ whole genome shotgun (WGS) entry which is preliminary data.</text>
</comment>
<reference evidence="2" key="1">
    <citation type="submission" date="2022-11" db="EMBL/GenBank/DDBJ databases">
        <authorList>
            <person name="Petersen C."/>
        </authorList>
    </citation>
    <scope>NUCLEOTIDE SEQUENCE</scope>
    <source>
        <strain evidence="2">IBT 30069</strain>
    </source>
</reference>
<dbReference type="OrthoDB" id="4183264at2759"/>
<dbReference type="EMBL" id="JAPQKH010000003">
    <property type="protein sequence ID" value="KAJ5106279.1"/>
    <property type="molecule type" value="Genomic_DNA"/>
</dbReference>
<protein>
    <submittedName>
        <fullName evidence="2">Uncharacterized protein</fullName>
    </submittedName>
</protein>
<evidence type="ECO:0000256" key="1">
    <source>
        <dbReference type="SAM" id="MobiDB-lite"/>
    </source>
</evidence>
<name>A0A9W9FTX8_9EURO</name>
<reference evidence="2" key="2">
    <citation type="journal article" date="2023" name="IMA Fungus">
        <title>Comparative genomic study of the Penicillium genus elucidates a diverse pangenome and 15 lateral gene transfer events.</title>
        <authorList>
            <person name="Petersen C."/>
            <person name="Sorensen T."/>
            <person name="Nielsen M.R."/>
            <person name="Sondergaard T.E."/>
            <person name="Sorensen J.L."/>
            <person name="Fitzpatrick D.A."/>
            <person name="Frisvad J.C."/>
            <person name="Nielsen K.L."/>
        </authorList>
    </citation>
    <scope>NUCLEOTIDE SEQUENCE</scope>
    <source>
        <strain evidence="2">IBT 30069</strain>
    </source>
</reference>
<keyword evidence="3" id="KW-1185">Reference proteome</keyword>
<feature type="region of interest" description="Disordered" evidence="1">
    <location>
        <begin position="1"/>
        <end position="20"/>
    </location>
</feature>
<organism evidence="2 3">
    <name type="scientific">Penicillium angulare</name>
    <dbReference type="NCBI Taxonomy" id="116970"/>
    <lineage>
        <taxon>Eukaryota</taxon>
        <taxon>Fungi</taxon>
        <taxon>Dikarya</taxon>
        <taxon>Ascomycota</taxon>
        <taxon>Pezizomycotina</taxon>
        <taxon>Eurotiomycetes</taxon>
        <taxon>Eurotiomycetidae</taxon>
        <taxon>Eurotiales</taxon>
        <taxon>Aspergillaceae</taxon>
        <taxon>Penicillium</taxon>
    </lineage>
</organism>
<sequence length="602" mass="69498">MSIRFIDSSPSPESGEERPDLWRMFKLEMERNPRPVTKGNTGEPPTRSATRPPPRIPLYRRSPQNQDLEILLNAVSGHTIGFEISSFSELVTKWIPRLEENLLPGSYQHLLALMLADSMYCTRMHRAMAGPGAIPDFLSSHRDNIQQLERASNIDRPLKLGKEPSRTARLAPHPDYTAEGRSIDEGLFESDLSTLRELVGPLRDPNQLVLWITGRSKKAKKMLEQWEESMKRIKQFREELLESQNSRKTNWTIYHTANPRTEEREDLMSMRQSRIDACKATMMWGEYLPDESQLWESNKYAREIHMKRFHRRSYSENSLNVSHVPKHKITENMDQDIRTTTPPQTPQESSILNFLVQIAEWLALARGFPAVHLFIDMVRLFTSYGVDVANATQVQYCRFIPRMRLSAFADRPIKHRTKSLLTFQEKTGVGNKQYFADVKGHNQYLMDMLLKRDTLLSFDNESISWKQPLQTLKWADGGGFYKALNLKGSCPRHRFGSWNVSDEAWQDNTESDRLATAYGEGFTEDDNDDNDQLEGDLEHDLEGVHQVELKKKRDNSGIIDSNEHTGRGSSALLDFNILAALLDTMDDEEWKHRIRKGDFQSE</sequence>
<gene>
    <name evidence="2" type="ORF">N7456_002954</name>
</gene>
<evidence type="ECO:0000313" key="2">
    <source>
        <dbReference type="EMBL" id="KAJ5106279.1"/>
    </source>
</evidence>
<accession>A0A9W9FTX8</accession>
<dbReference type="Proteomes" id="UP001149165">
    <property type="component" value="Unassembled WGS sequence"/>
</dbReference>
<proteinExistence type="predicted"/>
<dbReference type="AlphaFoldDB" id="A0A9W9FTX8"/>
<evidence type="ECO:0000313" key="3">
    <source>
        <dbReference type="Proteomes" id="UP001149165"/>
    </source>
</evidence>